<protein>
    <recommendedName>
        <fullName evidence="2">Dephospho-CoA kinase</fullName>
    </recommendedName>
</protein>
<gene>
    <name evidence="1" type="ORF">S01H4_26670</name>
</gene>
<proteinExistence type="predicted"/>
<comment type="caution">
    <text evidence="1">The sequence shown here is derived from an EMBL/GenBank/DDBJ whole genome shotgun (WGS) entry which is preliminary data.</text>
</comment>
<reference evidence="1" key="1">
    <citation type="journal article" date="2014" name="Front. Microbiol.">
        <title>High frequency of phylogenetically diverse reductive dehalogenase-homologous genes in deep subseafloor sedimentary metagenomes.</title>
        <authorList>
            <person name="Kawai M."/>
            <person name="Futagami T."/>
            <person name="Toyoda A."/>
            <person name="Takaki Y."/>
            <person name="Nishi S."/>
            <person name="Hori S."/>
            <person name="Arai W."/>
            <person name="Tsubouchi T."/>
            <person name="Morono Y."/>
            <person name="Uchiyama I."/>
            <person name="Ito T."/>
            <person name="Fujiyama A."/>
            <person name="Inagaki F."/>
            <person name="Takami H."/>
        </authorList>
    </citation>
    <scope>NUCLEOTIDE SEQUENCE</scope>
    <source>
        <strain evidence="1">Expedition CK06-06</strain>
    </source>
</reference>
<dbReference type="InterPro" id="IPR027417">
    <property type="entry name" value="P-loop_NTPase"/>
</dbReference>
<evidence type="ECO:0000313" key="1">
    <source>
        <dbReference type="EMBL" id="GAG86749.1"/>
    </source>
</evidence>
<feature type="non-terminal residue" evidence="1">
    <location>
        <position position="1"/>
    </location>
</feature>
<name>X1AUT1_9ZZZZ</name>
<dbReference type="EMBL" id="BART01012900">
    <property type="protein sequence ID" value="GAG86749.1"/>
    <property type="molecule type" value="Genomic_DNA"/>
</dbReference>
<accession>X1AUT1</accession>
<dbReference type="Gene3D" id="3.40.50.300">
    <property type="entry name" value="P-loop containing nucleotide triphosphate hydrolases"/>
    <property type="match status" value="1"/>
</dbReference>
<organism evidence="1">
    <name type="scientific">marine sediment metagenome</name>
    <dbReference type="NCBI Taxonomy" id="412755"/>
    <lineage>
        <taxon>unclassified sequences</taxon>
        <taxon>metagenomes</taxon>
        <taxon>ecological metagenomes</taxon>
    </lineage>
</organism>
<sequence length="104" mass="12011">VKVDTVVTDCRFKNEIISIADSGGLVFRVKRGPEPSWYDSMIRYNSNQAHIEEDIKMQELRESGYIPHISETNWIGSKFDYVIENDGTLKELYEKIDGIMNEHG</sequence>
<evidence type="ECO:0008006" key="2">
    <source>
        <dbReference type="Google" id="ProtNLM"/>
    </source>
</evidence>
<dbReference type="AlphaFoldDB" id="X1AUT1"/>